<feature type="compositionally biased region" description="Acidic residues" evidence="1">
    <location>
        <begin position="132"/>
        <end position="146"/>
    </location>
</feature>
<dbReference type="InterPro" id="IPR058925">
    <property type="entry name" value="zf-C2H2_AcuF"/>
</dbReference>
<reference evidence="3 4" key="1">
    <citation type="submission" date="2024-02" db="EMBL/GenBank/DDBJ databases">
        <title>De novo assembly and annotation of 12 fungi associated with fruit tree decline syndrome in Ontario, Canada.</title>
        <authorList>
            <person name="Sulman M."/>
            <person name="Ellouze W."/>
            <person name="Ilyukhin E."/>
        </authorList>
    </citation>
    <scope>NUCLEOTIDE SEQUENCE [LARGE SCALE GENOMIC DNA]</scope>
    <source>
        <strain evidence="3 4">M11/M66-122</strain>
    </source>
</reference>
<feature type="region of interest" description="Disordered" evidence="1">
    <location>
        <begin position="611"/>
        <end position="634"/>
    </location>
</feature>
<dbReference type="Pfam" id="PF26082">
    <property type="entry name" value="zf-C2H2_AcuF"/>
    <property type="match status" value="1"/>
</dbReference>
<dbReference type="PROSITE" id="PS50053">
    <property type="entry name" value="UBIQUITIN_2"/>
    <property type="match status" value="1"/>
</dbReference>
<evidence type="ECO:0000313" key="4">
    <source>
        <dbReference type="Proteomes" id="UP001320420"/>
    </source>
</evidence>
<dbReference type="PANTHER" id="PTHR35391:SF7">
    <property type="entry name" value="C2H2-TYPE DOMAIN-CONTAINING PROTEIN"/>
    <property type="match status" value="1"/>
</dbReference>
<gene>
    <name evidence="3" type="ORF">SLS62_000476</name>
</gene>
<dbReference type="InterPro" id="IPR036533">
    <property type="entry name" value="BAG_dom_sf"/>
</dbReference>
<dbReference type="InterPro" id="IPR003103">
    <property type="entry name" value="BAG_domain"/>
</dbReference>
<dbReference type="SUPFAM" id="SSF54236">
    <property type="entry name" value="Ubiquitin-like"/>
    <property type="match status" value="1"/>
</dbReference>
<evidence type="ECO:0000256" key="1">
    <source>
        <dbReference type="SAM" id="MobiDB-lite"/>
    </source>
</evidence>
<dbReference type="Pfam" id="PF02179">
    <property type="entry name" value="BAG"/>
    <property type="match status" value="1"/>
</dbReference>
<feature type="region of interest" description="Disordered" evidence="1">
    <location>
        <begin position="703"/>
        <end position="756"/>
    </location>
</feature>
<dbReference type="GO" id="GO:0051087">
    <property type="term" value="F:protein-folding chaperone binding"/>
    <property type="evidence" value="ECO:0007669"/>
    <property type="project" value="InterPro"/>
</dbReference>
<dbReference type="PANTHER" id="PTHR35391">
    <property type="entry name" value="C2H2-TYPE DOMAIN-CONTAINING PROTEIN-RELATED"/>
    <property type="match status" value="1"/>
</dbReference>
<feature type="domain" description="Ubiquitin-like" evidence="2">
    <location>
        <begin position="664"/>
        <end position="717"/>
    </location>
</feature>
<dbReference type="InterPro" id="IPR000626">
    <property type="entry name" value="Ubiquitin-like_dom"/>
</dbReference>
<dbReference type="CDD" id="cd17039">
    <property type="entry name" value="Ubl_ubiquitin_like"/>
    <property type="match status" value="1"/>
</dbReference>
<feature type="region of interest" description="Disordered" evidence="1">
    <location>
        <begin position="553"/>
        <end position="578"/>
    </location>
</feature>
<feature type="region of interest" description="Disordered" evidence="1">
    <location>
        <begin position="124"/>
        <end position="162"/>
    </location>
</feature>
<dbReference type="Gene3D" id="1.20.58.120">
    <property type="entry name" value="BAG domain"/>
    <property type="match status" value="1"/>
</dbReference>
<evidence type="ECO:0000259" key="2">
    <source>
        <dbReference type="PROSITE" id="PS50053"/>
    </source>
</evidence>
<dbReference type="EMBL" id="JAKJXP020000002">
    <property type="protein sequence ID" value="KAK7757461.1"/>
    <property type="molecule type" value="Genomic_DNA"/>
</dbReference>
<name>A0AAN9YUH4_9PEZI</name>
<dbReference type="SUPFAM" id="SSF63491">
    <property type="entry name" value="BAG domain"/>
    <property type="match status" value="1"/>
</dbReference>
<keyword evidence="4" id="KW-1185">Reference proteome</keyword>
<organism evidence="3 4">
    <name type="scientific">Diatrype stigma</name>
    <dbReference type="NCBI Taxonomy" id="117547"/>
    <lineage>
        <taxon>Eukaryota</taxon>
        <taxon>Fungi</taxon>
        <taxon>Dikarya</taxon>
        <taxon>Ascomycota</taxon>
        <taxon>Pezizomycotina</taxon>
        <taxon>Sordariomycetes</taxon>
        <taxon>Xylariomycetidae</taxon>
        <taxon>Xylariales</taxon>
        <taxon>Diatrypaceae</taxon>
        <taxon>Diatrype</taxon>
    </lineage>
</organism>
<dbReference type="Gene3D" id="3.30.160.60">
    <property type="entry name" value="Classic Zinc Finger"/>
    <property type="match status" value="1"/>
</dbReference>
<comment type="caution">
    <text evidence="3">The sequence shown here is derived from an EMBL/GenBank/DDBJ whole genome shotgun (WGS) entry which is preliminary data.</text>
</comment>
<evidence type="ECO:0000313" key="3">
    <source>
        <dbReference type="EMBL" id="KAK7757461.1"/>
    </source>
</evidence>
<dbReference type="Proteomes" id="UP001320420">
    <property type="component" value="Unassembled WGS sequence"/>
</dbReference>
<proteinExistence type="predicted"/>
<feature type="compositionally biased region" description="Pro residues" evidence="1">
    <location>
        <begin position="741"/>
        <end position="754"/>
    </location>
</feature>
<feature type="compositionally biased region" description="Basic and acidic residues" evidence="1">
    <location>
        <begin position="147"/>
        <end position="158"/>
    </location>
</feature>
<protein>
    <recommendedName>
        <fullName evidence="2">Ubiquitin-like domain-containing protein</fullName>
    </recommendedName>
</protein>
<dbReference type="InterPro" id="IPR029071">
    <property type="entry name" value="Ubiquitin-like_domsf"/>
</dbReference>
<accession>A0AAN9YUH4</accession>
<sequence>MAADQDLEIDENISSKSHSLKIGLRNLICLLEEKEATSGVVVYSVSVSDVLDRFMLWCGNLGALHKPTKTISLDQRLAGAPEVRDQILVNIADLNEAIEDREFKHPMFYPSTYKGAVSGIIFGDSPNREIPPDDDESDDPGNDEDGAALHDRDRHGLDASDAPMDEAHMNLELMAEAMKSLFRLGVLVRRSGPQDRFQRALQQSTFVFPATFDTNYVEQKYPKLYNVEDRWLSKRLGSANAKRRQFMKYCREHKARLDAYDDETPILRDGATEKLSSKATTFIHNVEQQSPEPASGDDDDAISIMTATTTFNAATKLKLPSLAELSSGADHFECPICFTLQSSTTEKAWKIHAFRDLKTYVCTVGGRECNSLLFGDRNAWFEHELQNHRSRYNCPFCDQKGFRSKDTVTTHISSTHGAFTRDQLSALADASCLVPTQFRARDCPFCDDWAAVLEQKKSHKGKEADDGAIQDAFVSATKFKRHVGTHQEQMAIFVIPKSSDTDADKGLGSDSDAVASEASFQSSLRDFIDVTESAYEAEFDSPLEPNYTEDLEKSNAYEGSGPKPADTVPPKDSGEDPFHFWGSFSSSKTYGDGTVPIAKYIAQIARDEAAIHRSSTSKNHEKPTRVPPRSEDASDVDSLFIKHKSRTLTINFRAGKIDDGSVHVGDIRNKIMLALDPSEIDHNYLKMYYKGRLLRGDKNPARDYGIKNNSEIHLTMSGSTESSDDSDESTREIKTVKRPKYPSPEPEPSEPAEPPAMKKLAEIERAFEDELRPMCRQFSASPPSDPQKLEDEHRRISQAMTDHILLINEIKTEGFFEAREKKKQLINLLAKTSMACDVVLENSNRRKRNNEI</sequence>
<feature type="compositionally biased region" description="Basic and acidic residues" evidence="1">
    <location>
        <begin position="618"/>
        <end position="632"/>
    </location>
</feature>
<dbReference type="AlphaFoldDB" id="A0AAN9YUH4"/>